<evidence type="ECO:0000256" key="3">
    <source>
        <dbReference type="ARBA" id="ARBA00015407"/>
    </source>
</evidence>
<keyword evidence="4 5" id="KW-0833">Ubl conjugation pathway</keyword>
<dbReference type="OrthoDB" id="1708823at2759"/>
<dbReference type="GO" id="GO:0019781">
    <property type="term" value="F:NEDD8 activating enzyme activity"/>
    <property type="evidence" value="ECO:0007669"/>
    <property type="project" value="UniProtKB-UniRule"/>
</dbReference>
<keyword evidence="8" id="KW-1185">Reference proteome</keyword>
<dbReference type="InterPro" id="IPR000594">
    <property type="entry name" value="ThiF_NAD_FAD-bd"/>
</dbReference>
<dbReference type="PANTHER" id="PTHR10953:SF29">
    <property type="entry name" value="NEDD8-ACTIVATING ENZYME E1 REGULATORY SUBUNIT"/>
    <property type="match status" value="1"/>
</dbReference>
<dbReference type="InterPro" id="IPR045886">
    <property type="entry name" value="ThiF/MoeB/HesA"/>
</dbReference>
<dbReference type="PIRSF" id="PIRSF039099">
    <property type="entry name" value="APP-BP1"/>
    <property type="match status" value="1"/>
</dbReference>
<dbReference type="EMBL" id="CAIX01000350">
    <property type="protein sequence ID" value="CCI49845.1"/>
    <property type="molecule type" value="Genomic_DNA"/>
</dbReference>
<dbReference type="Proteomes" id="UP000053237">
    <property type="component" value="Unassembled WGS sequence"/>
</dbReference>
<dbReference type="SUPFAM" id="SSF69572">
    <property type="entry name" value="Activating enzymes of the ubiquitin-like proteins"/>
    <property type="match status" value="1"/>
</dbReference>
<feature type="domain" description="THIF-type NAD/FAD binding fold" evidence="6">
    <location>
        <begin position="9"/>
        <end position="520"/>
    </location>
</feature>
<dbReference type="AlphaFoldDB" id="A0A024GU15"/>
<accession>A0A024GU15</accession>
<evidence type="ECO:0000313" key="7">
    <source>
        <dbReference type="EMBL" id="CCI49845.1"/>
    </source>
</evidence>
<evidence type="ECO:0000256" key="5">
    <source>
        <dbReference type="PIRNR" id="PIRNR039099"/>
    </source>
</evidence>
<comment type="similarity">
    <text evidence="2 5">Belongs to the ubiquitin-activating E1 family. ULA1 subfamily.</text>
</comment>
<dbReference type="GO" id="GO:0045116">
    <property type="term" value="P:protein neddylation"/>
    <property type="evidence" value="ECO:0007669"/>
    <property type="project" value="UniProtKB-UniRule"/>
</dbReference>
<evidence type="ECO:0000256" key="4">
    <source>
        <dbReference type="ARBA" id="ARBA00022786"/>
    </source>
</evidence>
<proteinExistence type="inferred from homology"/>
<dbReference type="Pfam" id="PF00899">
    <property type="entry name" value="ThiF"/>
    <property type="match status" value="1"/>
</dbReference>
<dbReference type="InterPro" id="IPR030667">
    <property type="entry name" value="APP-BP1"/>
</dbReference>
<name>A0A024GU15_9STRA</name>
<gene>
    <name evidence="7" type="ORF">BN9_112980</name>
</gene>
<dbReference type="InterPro" id="IPR035985">
    <property type="entry name" value="Ubiquitin-activating_enz"/>
</dbReference>
<comment type="caution">
    <text evidence="7">The sequence shown here is derived from an EMBL/GenBank/DDBJ whole genome shotgun (WGS) entry which is preliminary data.</text>
</comment>
<protein>
    <recommendedName>
        <fullName evidence="3 5">NEDD8-activating enzyme E1 regulatory subunit</fullName>
    </recommendedName>
</protein>
<comment type="pathway">
    <text evidence="1 5">Protein modification; protein neddylation.</text>
</comment>
<organism evidence="7 8">
    <name type="scientific">Albugo candida</name>
    <dbReference type="NCBI Taxonomy" id="65357"/>
    <lineage>
        <taxon>Eukaryota</taxon>
        <taxon>Sar</taxon>
        <taxon>Stramenopiles</taxon>
        <taxon>Oomycota</taxon>
        <taxon>Peronosporomycetes</taxon>
        <taxon>Albuginales</taxon>
        <taxon>Albuginaceae</taxon>
        <taxon>Albugo</taxon>
    </lineage>
</organism>
<dbReference type="PANTHER" id="PTHR10953">
    <property type="entry name" value="UBIQUITIN-ACTIVATING ENZYME E1"/>
    <property type="match status" value="1"/>
</dbReference>
<sequence length="530" mass="59711">MTADKSTKYDRQLRLWGPEGQEKLENTHVLLVNASATGCEALKNLVLPGIGKFTIVDNQNITIAECSRNFFVSHSDLGSSRASSATRNLLELNPEVHGQFEMMDLNTTLTEDSFLKQFQIVIGSQLCDHEIQLLSKHCYEHSIPLIVTFIANTVGLLGYCRLQVAQHIILDIKPDPPQFDLRLDCPFPTLLGFASQLNLSDLSSIDHAHVPYIVILLQAMERWQELHEDRIPKTLAEKNEFKNLIKSMSRKPCGEEVNFTEAVDNSHKAYSLTEIPEDAKKVLELAETKKLSTSDLSNPTAEAMFWILAKAVQDFRNYNNGRLPLAGIIPDMTAATEYYVTLQQLYRTKAQSDAEQVAHFAHKRAEIDDLPISSLSLERIAEFCKKANCVAMLQTKSIVQEFEAPDFSDIDWEDEDPLQSPLIWYFCFRAVLLFLSQLQRPPGATTEDQEWLLNHAHQLAIKSDMKTHLPNSDHIREISRFASSEPHNIAALIGGIASQEAIKLITGQFMPINHTYLYNGINGTAATYKL</sequence>
<evidence type="ECO:0000259" key="6">
    <source>
        <dbReference type="Pfam" id="PF00899"/>
    </source>
</evidence>
<dbReference type="InParanoid" id="A0A024GU15"/>
<dbReference type="UniPathway" id="UPA00885"/>
<dbReference type="Gene3D" id="3.40.50.720">
    <property type="entry name" value="NAD(P)-binding Rossmann-like Domain"/>
    <property type="match status" value="2"/>
</dbReference>
<evidence type="ECO:0000256" key="2">
    <source>
        <dbReference type="ARBA" id="ARBA00006868"/>
    </source>
</evidence>
<evidence type="ECO:0000313" key="8">
    <source>
        <dbReference type="Proteomes" id="UP000053237"/>
    </source>
</evidence>
<evidence type="ECO:0000256" key="1">
    <source>
        <dbReference type="ARBA" id="ARBA00005032"/>
    </source>
</evidence>
<reference evidence="7 8" key="1">
    <citation type="submission" date="2012-05" db="EMBL/GenBank/DDBJ databases">
        <title>Recombination and specialization in a pathogen metapopulation.</title>
        <authorList>
            <person name="Gardiner A."/>
            <person name="Kemen E."/>
            <person name="Schultz-Larsen T."/>
            <person name="MacLean D."/>
            <person name="Van Oosterhout C."/>
            <person name="Jones J.D.G."/>
        </authorList>
    </citation>
    <scope>NUCLEOTIDE SEQUENCE [LARGE SCALE GENOMIC DNA]</scope>
    <source>
        <strain evidence="7 8">Ac Nc2</strain>
    </source>
</reference>
<dbReference type="STRING" id="65357.A0A024GU15"/>
<dbReference type="GO" id="GO:0005737">
    <property type="term" value="C:cytoplasm"/>
    <property type="evidence" value="ECO:0007669"/>
    <property type="project" value="TreeGrafter"/>
</dbReference>
<dbReference type="FunFam" id="3.40.50.720:FF:000475">
    <property type="entry name" value="NEDD8-activating enzyme E1 regulatory subunit"/>
    <property type="match status" value="1"/>
</dbReference>